<feature type="disulfide bond" evidence="4">
    <location>
        <begin position="108"/>
        <end position="123"/>
    </location>
</feature>
<dbReference type="PANTHER" id="PTHR34997:SF1">
    <property type="entry name" value="PEPTIDOGLYCAN-BINDING LYSIN DOMAIN"/>
    <property type="match status" value="1"/>
</dbReference>
<keyword evidence="2" id="KW-0843">Virulence</keyword>
<reference evidence="9" key="1">
    <citation type="submission" date="2023-06" db="EMBL/GenBank/DDBJ databases">
        <title>Genome-scale phylogeny and comparative genomics of the fungal order Sordariales.</title>
        <authorList>
            <consortium name="Lawrence Berkeley National Laboratory"/>
            <person name="Hensen N."/>
            <person name="Bonometti L."/>
            <person name="Westerberg I."/>
            <person name="Brannstrom I.O."/>
            <person name="Guillou S."/>
            <person name="Cros-Aarteil S."/>
            <person name="Calhoun S."/>
            <person name="Haridas S."/>
            <person name="Kuo A."/>
            <person name="Mondo S."/>
            <person name="Pangilinan J."/>
            <person name="Riley R."/>
            <person name="Labutti K."/>
            <person name="Andreopoulos B."/>
            <person name="Lipzen A."/>
            <person name="Chen C."/>
            <person name="Yanf M."/>
            <person name="Daum C."/>
            <person name="Ng V."/>
            <person name="Clum A."/>
            <person name="Steindorff A."/>
            <person name="Ohm R."/>
            <person name="Martin F."/>
            <person name="Silar P."/>
            <person name="Natvig D."/>
            <person name="Lalanne C."/>
            <person name="Gautier V."/>
            <person name="Ament-Velasquez S.L."/>
            <person name="Kruys A."/>
            <person name="Hutchinson M.I."/>
            <person name="Powell A.J."/>
            <person name="Barry K."/>
            <person name="Miller A.N."/>
            <person name="Grigoriev I.V."/>
            <person name="Debuchy R."/>
            <person name="Gladieux P."/>
            <person name="Thoren M.H."/>
            <person name="Johannesson H."/>
        </authorList>
    </citation>
    <scope>NUCLEOTIDE SEQUENCE</scope>
    <source>
        <strain evidence="9">CBS 606.72</strain>
    </source>
</reference>
<evidence type="ECO:0000256" key="5">
    <source>
        <dbReference type="SAM" id="MobiDB-lite"/>
    </source>
</evidence>
<feature type="region of interest" description="Disordered" evidence="5">
    <location>
        <begin position="78"/>
        <end position="99"/>
    </location>
</feature>
<sequence length="480" mass="49770">MAFRFLRGAALAAILWKPDHALGQAACSTFVAAQTGDTCLSLASLAGISVTQFLRNNPQVTSCDKLNVGDNYCVEVPKSTSTPKQASPATTSGSPGNGGVRITTDGHCGDGWTCVGSAFGQCCSEHGWCGDSEEHCGPKCQRPFGNCAGSGSSSSVAPPSPTNGTVSRTTVTVTTTVLQTSVVSQPGSAVVSTVSTVRTVSATVTLPAATVTTTAPGISITRTVSATVTVPTTVAGVGATRTVSVSSVLTLPPATITVISVVRTTLTVETTSVSTSVREVTQTETETEIATVTHNLFRTITIISTEYSTTTARFTEIEAVPTTVYRTQTVYSTTTAQLPARTFTITDWATITKLETTTAWSTRISTQYLERTVTSTNTVNVAVPYPTTVVSRIAGGTATVTLLRTVTLLNGNVGTTTVTALKTVTLNNGGGGGGYTVTVRQIETMTVFKTITAPGGFQPGQTVTRTVTVCEDIWRIGGKK</sequence>
<proteinExistence type="inferred from homology"/>
<protein>
    <recommendedName>
        <fullName evidence="11">Chitin-binding type-1 domain-containing protein</fullName>
    </recommendedName>
</protein>
<dbReference type="PROSITE" id="PS50941">
    <property type="entry name" value="CHIT_BIND_I_2"/>
    <property type="match status" value="1"/>
</dbReference>
<comment type="caution">
    <text evidence="4">Lacks conserved residue(s) required for the propagation of feature annotation.</text>
</comment>
<evidence type="ECO:0000256" key="2">
    <source>
        <dbReference type="ARBA" id="ARBA00023026"/>
    </source>
</evidence>
<evidence type="ECO:0000256" key="3">
    <source>
        <dbReference type="ARBA" id="ARBA00044955"/>
    </source>
</evidence>
<evidence type="ECO:0000259" key="8">
    <source>
        <dbReference type="PROSITE" id="PS51782"/>
    </source>
</evidence>
<keyword evidence="4" id="KW-1015">Disulfide bond</keyword>
<feature type="disulfide bond" evidence="4">
    <location>
        <begin position="122"/>
        <end position="136"/>
    </location>
</feature>
<evidence type="ECO:0000313" key="10">
    <source>
        <dbReference type="Proteomes" id="UP001175000"/>
    </source>
</evidence>
<dbReference type="Proteomes" id="UP001175000">
    <property type="component" value="Unassembled WGS sequence"/>
</dbReference>
<keyword evidence="6" id="KW-0732">Signal</keyword>
<dbReference type="SUPFAM" id="SSF54106">
    <property type="entry name" value="LysM domain"/>
    <property type="match status" value="1"/>
</dbReference>
<organism evidence="9 10">
    <name type="scientific">Immersiella caudata</name>
    <dbReference type="NCBI Taxonomy" id="314043"/>
    <lineage>
        <taxon>Eukaryota</taxon>
        <taxon>Fungi</taxon>
        <taxon>Dikarya</taxon>
        <taxon>Ascomycota</taxon>
        <taxon>Pezizomycotina</taxon>
        <taxon>Sordariomycetes</taxon>
        <taxon>Sordariomycetidae</taxon>
        <taxon>Sordariales</taxon>
        <taxon>Lasiosphaeriaceae</taxon>
        <taxon>Immersiella</taxon>
    </lineage>
</organism>
<comment type="caution">
    <text evidence="9">The sequence shown here is derived from an EMBL/GenBank/DDBJ whole genome shotgun (WGS) entry which is preliminary data.</text>
</comment>
<dbReference type="InterPro" id="IPR036861">
    <property type="entry name" value="Endochitinase-like_sf"/>
</dbReference>
<dbReference type="InterPro" id="IPR018392">
    <property type="entry name" value="LysM"/>
</dbReference>
<dbReference type="CDD" id="cd11618">
    <property type="entry name" value="ChtBD1_1"/>
    <property type="match status" value="1"/>
</dbReference>
<evidence type="ECO:0008006" key="11">
    <source>
        <dbReference type="Google" id="ProtNLM"/>
    </source>
</evidence>
<dbReference type="InterPro" id="IPR001002">
    <property type="entry name" value="Chitin-bd_1"/>
</dbReference>
<feature type="signal peptide" evidence="6">
    <location>
        <begin position="1"/>
        <end position="21"/>
    </location>
</feature>
<keyword evidence="10" id="KW-1185">Reference proteome</keyword>
<gene>
    <name evidence="9" type="ORF">B0T14DRAFT_335580</name>
</gene>
<evidence type="ECO:0000256" key="4">
    <source>
        <dbReference type="PROSITE-ProRule" id="PRU00261"/>
    </source>
</evidence>
<dbReference type="Gene3D" id="3.10.350.10">
    <property type="entry name" value="LysM domain"/>
    <property type="match status" value="1"/>
</dbReference>
<feature type="chain" id="PRO_5041346813" description="Chitin-binding type-1 domain-containing protein" evidence="6">
    <location>
        <begin position="22"/>
        <end position="480"/>
    </location>
</feature>
<dbReference type="Gene3D" id="3.30.60.10">
    <property type="entry name" value="Endochitinase-like"/>
    <property type="match status" value="1"/>
</dbReference>
<dbReference type="PROSITE" id="PS51782">
    <property type="entry name" value="LYSM"/>
    <property type="match status" value="1"/>
</dbReference>
<feature type="compositionally biased region" description="Polar residues" evidence="5">
    <location>
        <begin position="78"/>
        <end position="94"/>
    </location>
</feature>
<dbReference type="InterPro" id="IPR036779">
    <property type="entry name" value="LysM_dom_sf"/>
</dbReference>
<evidence type="ECO:0000259" key="7">
    <source>
        <dbReference type="PROSITE" id="PS50941"/>
    </source>
</evidence>
<evidence type="ECO:0000256" key="6">
    <source>
        <dbReference type="SAM" id="SignalP"/>
    </source>
</evidence>
<dbReference type="AlphaFoldDB" id="A0AA39TLK7"/>
<feature type="domain" description="LysM" evidence="8">
    <location>
        <begin position="29"/>
        <end position="74"/>
    </location>
</feature>
<evidence type="ECO:0000313" key="9">
    <source>
        <dbReference type="EMBL" id="KAK0611794.1"/>
    </source>
</evidence>
<comment type="similarity">
    <text evidence="3">Belongs to the secreted LysM effector family.</text>
</comment>
<evidence type="ECO:0000256" key="1">
    <source>
        <dbReference type="ARBA" id="ARBA00022669"/>
    </source>
</evidence>
<dbReference type="PANTHER" id="PTHR34997">
    <property type="entry name" value="AM15"/>
    <property type="match status" value="1"/>
</dbReference>
<dbReference type="InterPro" id="IPR052210">
    <property type="entry name" value="LysM1-like"/>
</dbReference>
<dbReference type="SUPFAM" id="SSF57016">
    <property type="entry name" value="Plant lectins/antimicrobial peptides"/>
    <property type="match status" value="1"/>
</dbReference>
<accession>A0AA39TLK7</accession>
<name>A0AA39TLK7_9PEZI</name>
<dbReference type="GO" id="GO:0008061">
    <property type="term" value="F:chitin binding"/>
    <property type="evidence" value="ECO:0007669"/>
    <property type="project" value="UniProtKB-UniRule"/>
</dbReference>
<feature type="domain" description="Chitin-binding type-1" evidence="7">
    <location>
        <begin position="105"/>
        <end position="149"/>
    </location>
</feature>
<keyword evidence="1 4" id="KW-0147">Chitin-binding</keyword>
<dbReference type="EMBL" id="JAULSU010000007">
    <property type="protein sequence ID" value="KAK0611794.1"/>
    <property type="molecule type" value="Genomic_DNA"/>
</dbReference>